<evidence type="ECO:0008006" key="3">
    <source>
        <dbReference type="Google" id="ProtNLM"/>
    </source>
</evidence>
<comment type="caution">
    <text evidence="1">The sequence shown here is derived from an EMBL/GenBank/DDBJ whole genome shotgun (WGS) entry which is preliminary data.</text>
</comment>
<name>A0A2N3XV50_SACSN</name>
<accession>A0A2N3XV50</accession>
<dbReference type="EMBL" id="PJNB01000001">
    <property type="protein sequence ID" value="PKW14564.1"/>
    <property type="molecule type" value="Genomic_DNA"/>
</dbReference>
<evidence type="ECO:0000313" key="1">
    <source>
        <dbReference type="EMBL" id="PKW14564.1"/>
    </source>
</evidence>
<evidence type="ECO:0000313" key="2">
    <source>
        <dbReference type="Proteomes" id="UP000233786"/>
    </source>
</evidence>
<dbReference type="Proteomes" id="UP000233786">
    <property type="component" value="Unassembled WGS sequence"/>
</dbReference>
<dbReference type="AlphaFoldDB" id="A0A2N3XV50"/>
<protein>
    <recommendedName>
        <fullName evidence="3">Apea-like HEPN domain-containing protein</fullName>
    </recommendedName>
</protein>
<organism evidence="1 2">
    <name type="scientific">Saccharopolyspora spinosa</name>
    <dbReference type="NCBI Taxonomy" id="60894"/>
    <lineage>
        <taxon>Bacteria</taxon>
        <taxon>Bacillati</taxon>
        <taxon>Actinomycetota</taxon>
        <taxon>Actinomycetes</taxon>
        <taxon>Pseudonocardiales</taxon>
        <taxon>Pseudonocardiaceae</taxon>
        <taxon>Saccharopolyspora</taxon>
    </lineage>
</organism>
<sequence>MLRSELSKLYDMRSDVVHGNKMPSDQKLVPKSQWALEVAVDSLRVLFTSRLELLTECKTGDERSNRLLMGG</sequence>
<gene>
    <name evidence="1" type="ORF">A8926_2190</name>
</gene>
<keyword evidence="2" id="KW-1185">Reference proteome</keyword>
<proteinExistence type="predicted"/>
<reference evidence="1" key="1">
    <citation type="submission" date="2017-12" db="EMBL/GenBank/DDBJ databases">
        <title>Sequencing the genomes of 1000 Actinobacteria strains.</title>
        <authorList>
            <person name="Klenk H.-P."/>
        </authorList>
    </citation>
    <scope>NUCLEOTIDE SEQUENCE [LARGE SCALE GENOMIC DNA]</scope>
    <source>
        <strain evidence="1">DSM 44228</strain>
    </source>
</reference>